<feature type="region of interest" description="Disordered" evidence="1">
    <location>
        <begin position="246"/>
        <end position="268"/>
    </location>
</feature>
<dbReference type="InterPro" id="IPR032675">
    <property type="entry name" value="LRR_dom_sf"/>
</dbReference>
<evidence type="ECO:0000256" key="1">
    <source>
        <dbReference type="SAM" id="MobiDB-lite"/>
    </source>
</evidence>
<keyword evidence="3" id="KW-1185">Reference proteome</keyword>
<comment type="caution">
    <text evidence="2">The sequence shown here is derived from an EMBL/GenBank/DDBJ whole genome shotgun (WGS) entry which is preliminary data.</text>
</comment>
<name>A0A9P3LRQ2_9FUNG</name>
<dbReference type="Proteomes" id="UP000827284">
    <property type="component" value="Unassembled WGS sequence"/>
</dbReference>
<evidence type="ECO:0000313" key="3">
    <source>
        <dbReference type="Proteomes" id="UP000827284"/>
    </source>
</evidence>
<dbReference type="SUPFAM" id="SSF52047">
    <property type="entry name" value="RNI-like"/>
    <property type="match status" value="1"/>
</dbReference>
<dbReference type="Gene3D" id="3.80.10.10">
    <property type="entry name" value="Ribonuclease Inhibitor"/>
    <property type="match status" value="2"/>
</dbReference>
<gene>
    <name evidence="2" type="ORF">EMPS_00156</name>
</gene>
<evidence type="ECO:0000313" key="2">
    <source>
        <dbReference type="EMBL" id="GJJ67810.1"/>
    </source>
</evidence>
<organism evidence="2 3">
    <name type="scientific">Entomortierella parvispora</name>
    <dbReference type="NCBI Taxonomy" id="205924"/>
    <lineage>
        <taxon>Eukaryota</taxon>
        <taxon>Fungi</taxon>
        <taxon>Fungi incertae sedis</taxon>
        <taxon>Mucoromycota</taxon>
        <taxon>Mortierellomycotina</taxon>
        <taxon>Mortierellomycetes</taxon>
        <taxon>Mortierellales</taxon>
        <taxon>Mortierellaceae</taxon>
        <taxon>Entomortierella</taxon>
    </lineage>
</organism>
<proteinExistence type="predicted"/>
<dbReference type="EMBL" id="BQFW01000001">
    <property type="protein sequence ID" value="GJJ67810.1"/>
    <property type="molecule type" value="Genomic_DNA"/>
</dbReference>
<reference evidence="2" key="1">
    <citation type="submission" date="2021-11" db="EMBL/GenBank/DDBJ databases">
        <authorList>
            <person name="Herlambang A."/>
            <person name="Guo Y."/>
            <person name="Takashima Y."/>
            <person name="Nishizawa T."/>
        </authorList>
    </citation>
    <scope>NUCLEOTIDE SEQUENCE</scope>
    <source>
        <strain evidence="2">E1425</strain>
    </source>
</reference>
<feature type="compositionally biased region" description="Pro residues" evidence="1">
    <location>
        <begin position="254"/>
        <end position="267"/>
    </location>
</feature>
<protein>
    <submittedName>
        <fullName evidence="2">Uncharacterized protein</fullName>
    </submittedName>
</protein>
<dbReference type="AlphaFoldDB" id="A0A9P3LRQ2"/>
<dbReference type="OrthoDB" id="2347616at2759"/>
<sequence>MNKALGIEDIRRAIGEFMTPSTIIACAQVNSDWHASFIPFIWQSLHFGEPTSRRIYPPLEALEHNKHLVQRLSIQGCLQIPYLSLQGCQQLTHLSLSGSAPCEASRPGRTLVPVPGSPDRYSMWYYWRLLVERHQSSLKSLSISSQQGSTMTVELLKAIAGCTKLETLRLSYASICPIHAGLFWKAISGVETLIWRGGGGDHRGTGGEIPDWIAQELPDGDQAPAPPLVPATGSFISASTNTFAPEPTDRVIPDPLPSYSPSSPPPSRLRRLKISQCLEPATDWQLFQHCKNIRNIEWELLRGDWYFPLEQFGTMLFEGAWPQLEQIEVLNGAETYEDEQWVRLMESPLGPRLKALTVKSSKIGSKTFQVLFAAGERNVQREREGVPSLTAGNISSSAVVGPLAPRPSLNNSLSHINLLPSSDVDSLTIQTILSQLPSLESLSVGRLSYMDIVEGEPWVCKNLKNLTINIDMTLQPLQFSLRRPPSATAEELKAKKLNFANQQRLVFERLSMLTRLNKFTLHQRTGGPKDVVADTRTLDLTLKAGLGLLETWKNMSSLTFMSKHQNMGWPEIRWMVETWPGMRRLTGKFSVDPKMHFELKRYMNKHYVHVFDPPPM</sequence>
<accession>A0A9P3LRQ2</accession>
<reference evidence="2" key="2">
    <citation type="journal article" date="2022" name="Microbiol. Resour. Announc.">
        <title>Whole-Genome Sequence of Entomortierella parvispora E1425, a Mucoromycotan Fungus Associated with Burkholderiaceae-Related Endosymbiotic Bacteria.</title>
        <authorList>
            <person name="Herlambang A."/>
            <person name="Guo Y."/>
            <person name="Takashima Y."/>
            <person name="Narisawa K."/>
            <person name="Ohta H."/>
            <person name="Nishizawa T."/>
        </authorList>
    </citation>
    <scope>NUCLEOTIDE SEQUENCE</scope>
    <source>
        <strain evidence="2">E1425</strain>
    </source>
</reference>